<dbReference type="OrthoDB" id="6193797at2"/>
<dbReference type="InterPro" id="IPR011990">
    <property type="entry name" value="TPR-like_helical_dom_sf"/>
</dbReference>
<sequence length="542" mass="61903">MNIQSNEFIEALRIITDFLTGNMKYFLLMFLIYVCRNGISNFLSRWTSFSFRNRESEIGIKASTSQDEDKSNVSSGDQLENLENKEKSVDKIIEEKVEEKSWFVEMYSAFHDGRIEDAKEAFSRYELAERNNPEFTKNKAFYLYFLFVEGKDNTAITQLEELAESTSDEEIKYHILEWLALCYKISSQIMKEIELWEGVINKTKSEKLITSAITNLAQTKIRDGAPEYAKKLLIERLVLVDEESQKSELFLTLAEVEESQKNNKLSVFCKDKSLEYDVNNRDKLFSSAYSAGEEKIEEISISNYINLLQIDRHNSLALNNLGVHAKEAGLIIKAVEKYKKSADLDNTLAMSNLGYLFLNAGFTEEAEEIAKKASQIHDPHKNVYSLLSTIVDKKDEENKKWNEIIENSSKKQKQIRKYTEQFYIGSSNKLDGDWILSSDDSKIININSINGAVNVAWTELTGINSSSSYKVELIGIITGSSFSGRYKRNKEGNDTQFVGILGRVGFNKDVACIGFLSDDEMILNVVAENHKDSLALSFYRKK</sequence>
<evidence type="ECO:0008006" key="3">
    <source>
        <dbReference type="Google" id="ProtNLM"/>
    </source>
</evidence>
<gene>
    <name evidence="1" type="ORF">C7H79_10535</name>
</gene>
<dbReference type="RefSeq" id="WP_106707229.1">
    <property type="nucleotide sequence ID" value="NZ_PXXU01000030.1"/>
</dbReference>
<protein>
    <recommendedName>
        <fullName evidence="3">Tetratricopeptide repeat protein</fullName>
    </recommendedName>
</protein>
<evidence type="ECO:0000313" key="1">
    <source>
        <dbReference type="EMBL" id="PSJ16990.1"/>
    </source>
</evidence>
<dbReference type="Gene3D" id="1.25.40.10">
    <property type="entry name" value="Tetratricopeptide repeat domain"/>
    <property type="match status" value="2"/>
</dbReference>
<dbReference type="EMBL" id="PXXU01000030">
    <property type="protein sequence ID" value="PSJ16990.1"/>
    <property type="molecule type" value="Genomic_DNA"/>
</dbReference>
<accession>A0A2P7NU44</accession>
<evidence type="ECO:0000313" key="2">
    <source>
        <dbReference type="Proteomes" id="UP000241912"/>
    </source>
</evidence>
<comment type="caution">
    <text evidence="1">The sequence shown here is derived from an EMBL/GenBank/DDBJ whole genome shotgun (WGS) entry which is preliminary data.</text>
</comment>
<keyword evidence="2" id="KW-1185">Reference proteome</keyword>
<dbReference type="AlphaFoldDB" id="A0A2P7NU44"/>
<name>A0A2P7NU44_9PROT</name>
<reference evidence="1 2" key="1">
    <citation type="submission" date="2018-03" db="EMBL/GenBank/DDBJ databases">
        <title>Draft genome of Nitrosomonas supralitoralis APG5.</title>
        <authorList>
            <person name="Urakawa H."/>
            <person name="Lopez J.V."/>
        </authorList>
    </citation>
    <scope>NUCLEOTIDE SEQUENCE [LARGE SCALE GENOMIC DNA]</scope>
    <source>
        <strain evidence="1 2">APG5</strain>
    </source>
</reference>
<dbReference type="Proteomes" id="UP000241912">
    <property type="component" value="Unassembled WGS sequence"/>
</dbReference>
<organism evidence="1 2">
    <name type="scientific">Nitrosomonas supralitoralis</name>
    <dbReference type="NCBI Taxonomy" id="2116706"/>
    <lineage>
        <taxon>Bacteria</taxon>
        <taxon>Pseudomonadati</taxon>
        <taxon>Pseudomonadota</taxon>
        <taxon>Betaproteobacteria</taxon>
        <taxon>Nitrosomonadales</taxon>
        <taxon>Nitrosomonadaceae</taxon>
        <taxon>Nitrosomonas</taxon>
    </lineage>
</organism>
<dbReference type="SUPFAM" id="SSF81901">
    <property type="entry name" value="HCP-like"/>
    <property type="match status" value="1"/>
</dbReference>
<proteinExistence type="predicted"/>